<comment type="function">
    <text evidence="9">Probably acts as a heme chaperone, transferring heme to an unknown acceptor. Binds one molecule of heme per monomer, possibly covalently. Binds 1 [4Fe-4S] cluster. The cluster is coordinated with 3 cysteines and an exchangeable S-adenosyl-L-methionine.</text>
</comment>
<dbReference type="InterPro" id="IPR004559">
    <property type="entry name" value="HemW-like"/>
</dbReference>
<organism evidence="12 13">
    <name type="scientific">Tepidiforma bonchosmolovskayae</name>
    <dbReference type="NCBI Taxonomy" id="2601677"/>
    <lineage>
        <taxon>Bacteria</taxon>
        <taxon>Bacillati</taxon>
        <taxon>Chloroflexota</taxon>
        <taxon>Tepidiformia</taxon>
        <taxon>Tepidiformales</taxon>
        <taxon>Tepidiformaceae</taxon>
        <taxon>Tepidiforma</taxon>
    </lineage>
</organism>
<dbReference type="SMART" id="SM00729">
    <property type="entry name" value="Elp3"/>
    <property type="match status" value="1"/>
</dbReference>
<keyword evidence="7 9" id="KW-0411">Iron-sulfur</keyword>
<dbReference type="SFLD" id="SFLDG01082">
    <property type="entry name" value="B12-binding_domain_containing"/>
    <property type="match status" value="1"/>
</dbReference>
<keyword evidence="6 9" id="KW-0408">Iron</keyword>
<dbReference type="SFLD" id="SFLDS00029">
    <property type="entry name" value="Radical_SAM"/>
    <property type="match status" value="1"/>
</dbReference>
<proteinExistence type="inferred from homology"/>
<keyword evidence="9" id="KW-0963">Cytoplasm</keyword>
<dbReference type="PANTHER" id="PTHR13932">
    <property type="entry name" value="COPROPORPHYRINIGEN III OXIDASE"/>
    <property type="match status" value="1"/>
</dbReference>
<dbReference type="SFLD" id="SFLDF00562">
    <property type="entry name" value="HemN-like__clustered_with_heat"/>
    <property type="match status" value="1"/>
</dbReference>
<evidence type="ECO:0000256" key="3">
    <source>
        <dbReference type="ARBA" id="ARBA00022617"/>
    </source>
</evidence>
<dbReference type="SFLD" id="SFLDF00288">
    <property type="entry name" value="HemN-like__clustered_with_nucl"/>
    <property type="match status" value="1"/>
</dbReference>
<evidence type="ECO:0000313" key="13">
    <source>
        <dbReference type="Proteomes" id="UP000326331"/>
    </source>
</evidence>
<dbReference type="Pfam" id="PF04055">
    <property type="entry name" value="Radical_SAM"/>
    <property type="match status" value="1"/>
</dbReference>
<evidence type="ECO:0000256" key="6">
    <source>
        <dbReference type="ARBA" id="ARBA00023004"/>
    </source>
</evidence>
<dbReference type="InterPro" id="IPR006638">
    <property type="entry name" value="Elp3/MiaA/NifB-like_rSAM"/>
</dbReference>
<evidence type="ECO:0000256" key="10">
    <source>
        <dbReference type="SAM" id="MobiDB-lite"/>
    </source>
</evidence>
<evidence type="ECO:0000313" key="12">
    <source>
        <dbReference type="EMBL" id="QFG02386.1"/>
    </source>
</evidence>
<keyword evidence="13" id="KW-1185">Reference proteome</keyword>
<dbReference type="EMBL" id="CP042829">
    <property type="protein sequence ID" value="QFG02386.1"/>
    <property type="molecule type" value="Genomic_DNA"/>
</dbReference>
<dbReference type="NCBIfam" id="TIGR00539">
    <property type="entry name" value="hemN_rel"/>
    <property type="match status" value="1"/>
</dbReference>
<dbReference type="InterPro" id="IPR007197">
    <property type="entry name" value="rSAM"/>
</dbReference>
<reference evidence="12 13" key="2">
    <citation type="submission" date="2019-10" db="EMBL/GenBank/DDBJ databases">
        <title>Thermopilla bonchosmolovskayae gen. nov., sp. nov., a moderately thermophilic Chloroflexi bacterium from a Chukotka hot spring (Arctic, Russia), representing a novel classis Thermopillaia, which include previously uncultivated lineage OLB14.</title>
        <authorList>
            <person name="Kochetkova T.V."/>
            <person name="Zayulina K.S."/>
            <person name="Zhigarkov V.S."/>
            <person name="Minaev N.V."/>
            <person name="Novikov A."/>
            <person name="Toshchakov S.V."/>
            <person name="Elcheninov A.G."/>
            <person name="Kublanov I.V."/>
        </authorList>
    </citation>
    <scope>NUCLEOTIDE SEQUENCE [LARGE SCALE GENOMIC DNA]</scope>
    <source>
        <strain evidence="12 13">3753O</strain>
    </source>
</reference>
<dbReference type="SFLD" id="SFLDG01065">
    <property type="entry name" value="anaerobic_coproporphyrinogen-I"/>
    <property type="match status" value="1"/>
</dbReference>
<dbReference type="SUPFAM" id="SSF102114">
    <property type="entry name" value="Radical SAM enzymes"/>
    <property type="match status" value="1"/>
</dbReference>
<sequence>MDGRRPRTRARTRRLGRRWHHHPPRRRIPRRLSCQPMSRPIAVYVHIPFCTVKCGYCDFNAYAGMDALKPAYLQALLAEIRASAPLLEGRTIASIGFGGGTPGELPAAHIAAVIDALRACAPFAPSAEITLEVNPGTSTPAHLEALRAAGVTRLSIGAQSFDPGELAFLDRIHSPEATAATVAAARAAGFPSVSLDLIYALPGQPLERWLATVRAALALQPDHLSLYALTIEPGTLLARRVERGEVTPADSDLAADMYEVASDLLEAAGFEQYELSNWARPGHQSRHNRAYWTDADYLALGAGAHGYLAGERYANIDHPRAYIDAVARNASRGPRPALAAVTTPSYPAQVADWLALRLRLLEGFSPREFEARWSLPLEAAAGPVLAEAEAAGLLELVPRVRLTLRGRLLHGELAARFLAHLDRTLPHAAPAAR</sequence>
<evidence type="ECO:0000256" key="8">
    <source>
        <dbReference type="ARBA" id="ARBA00023186"/>
    </source>
</evidence>
<dbReference type="Proteomes" id="UP000326331">
    <property type="component" value="Chromosome"/>
</dbReference>
<dbReference type="Gene3D" id="3.20.20.70">
    <property type="entry name" value="Aldolase class I"/>
    <property type="match status" value="1"/>
</dbReference>
<name>A0ABX6BZF6_9CHLR</name>
<evidence type="ECO:0000259" key="11">
    <source>
        <dbReference type="PROSITE" id="PS51918"/>
    </source>
</evidence>
<feature type="region of interest" description="Disordered" evidence="10">
    <location>
        <begin position="1"/>
        <end position="24"/>
    </location>
</feature>
<keyword evidence="3 9" id="KW-0349">Heme</keyword>
<feature type="domain" description="Radical SAM core" evidence="11">
    <location>
        <begin position="35"/>
        <end position="271"/>
    </location>
</feature>
<comment type="similarity">
    <text evidence="1">Belongs to the anaerobic coproporphyrinogen-III oxidase family. HemW subfamily.</text>
</comment>
<evidence type="ECO:0000256" key="1">
    <source>
        <dbReference type="ARBA" id="ARBA00006100"/>
    </source>
</evidence>
<evidence type="ECO:0000256" key="9">
    <source>
        <dbReference type="RuleBase" id="RU364116"/>
    </source>
</evidence>
<dbReference type="InterPro" id="IPR058240">
    <property type="entry name" value="rSAM_sf"/>
</dbReference>
<reference evidence="12 13" key="1">
    <citation type="submission" date="2019-08" db="EMBL/GenBank/DDBJ databases">
        <authorList>
            <person name="Toschakov S.V."/>
        </authorList>
    </citation>
    <scope>NUCLEOTIDE SEQUENCE [LARGE SCALE GENOMIC DNA]</scope>
    <source>
        <strain evidence="12 13">3753O</strain>
    </source>
</reference>
<evidence type="ECO:0000256" key="2">
    <source>
        <dbReference type="ARBA" id="ARBA00017228"/>
    </source>
</evidence>
<protein>
    <recommendedName>
        <fullName evidence="2 9">Heme chaperone HemW</fullName>
    </recommendedName>
</protein>
<dbReference type="InterPro" id="IPR013785">
    <property type="entry name" value="Aldolase_TIM"/>
</dbReference>
<keyword evidence="9" id="KW-0004">4Fe-4S</keyword>
<dbReference type="Pfam" id="PF06969">
    <property type="entry name" value="HemN_C"/>
    <property type="match status" value="1"/>
</dbReference>
<dbReference type="PANTHER" id="PTHR13932:SF5">
    <property type="entry name" value="RADICAL S-ADENOSYL METHIONINE DOMAIN-CONTAINING PROTEIN 1, MITOCHONDRIAL"/>
    <property type="match status" value="1"/>
</dbReference>
<gene>
    <name evidence="12" type="primary">hemW</name>
    <name evidence="12" type="ORF">Tbon_03460</name>
</gene>
<dbReference type="InterPro" id="IPR034505">
    <property type="entry name" value="Coproporphyrinogen-III_oxidase"/>
</dbReference>
<keyword evidence="5 9" id="KW-0479">Metal-binding</keyword>
<dbReference type="InterPro" id="IPR010723">
    <property type="entry name" value="HemN_C"/>
</dbReference>
<accession>A0ABX6BZF6</accession>
<evidence type="ECO:0000256" key="4">
    <source>
        <dbReference type="ARBA" id="ARBA00022691"/>
    </source>
</evidence>
<dbReference type="PROSITE" id="PS51918">
    <property type="entry name" value="RADICAL_SAM"/>
    <property type="match status" value="1"/>
</dbReference>
<evidence type="ECO:0000256" key="5">
    <source>
        <dbReference type="ARBA" id="ARBA00022723"/>
    </source>
</evidence>
<dbReference type="CDD" id="cd01335">
    <property type="entry name" value="Radical_SAM"/>
    <property type="match status" value="1"/>
</dbReference>
<keyword evidence="4 9" id="KW-0949">S-adenosyl-L-methionine</keyword>
<comment type="subcellular location">
    <subcellularLocation>
        <location evidence="9">Cytoplasm</location>
    </subcellularLocation>
</comment>
<evidence type="ECO:0000256" key="7">
    <source>
        <dbReference type="ARBA" id="ARBA00023014"/>
    </source>
</evidence>
<keyword evidence="8 9" id="KW-0143">Chaperone</keyword>